<reference evidence="2" key="2">
    <citation type="submission" date="2013-12" db="EMBL/GenBank/DDBJ databases">
        <authorList>
            <person name="Yu Y."/>
            <person name="Lee S."/>
            <person name="de Baynast K."/>
            <person name="Wissotski M."/>
            <person name="Liu L."/>
            <person name="Talag J."/>
            <person name="Goicoechea J."/>
            <person name="Angelova A."/>
            <person name="Jetty R."/>
            <person name="Kudrna D."/>
            <person name="Golser W."/>
            <person name="Rivera L."/>
            <person name="Zhang J."/>
            <person name="Wing R."/>
        </authorList>
    </citation>
    <scope>NUCLEOTIDE SEQUENCE</scope>
</reference>
<dbReference type="HOGENOM" id="CLU_3109294_0_0_1"/>
<dbReference type="Gramene" id="LPERR05G09630.1">
    <property type="protein sequence ID" value="LPERR05G09630.1"/>
    <property type="gene ID" value="LPERR05G09630"/>
</dbReference>
<proteinExistence type="predicted"/>
<evidence type="ECO:0000313" key="2">
    <source>
        <dbReference type="Proteomes" id="UP000032180"/>
    </source>
</evidence>
<evidence type="ECO:0000313" key="1">
    <source>
        <dbReference type="EnsemblPlants" id="LPERR05G09630.1"/>
    </source>
</evidence>
<dbReference type="EnsemblPlants" id="LPERR05G09630.1">
    <property type="protein sequence ID" value="LPERR05G09630.1"/>
    <property type="gene ID" value="LPERR05G09630"/>
</dbReference>
<reference evidence="1 2" key="1">
    <citation type="submission" date="2012-08" db="EMBL/GenBank/DDBJ databases">
        <title>Oryza genome evolution.</title>
        <authorList>
            <person name="Wing R.A."/>
        </authorList>
    </citation>
    <scope>NUCLEOTIDE SEQUENCE</scope>
</reference>
<name>A0A0D9WF87_9ORYZ</name>
<reference evidence="1" key="3">
    <citation type="submission" date="2015-04" db="UniProtKB">
        <authorList>
            <consortium name="EnsemblPlants"/>
        </authorList>
    </citation>
    <scope>IDENTIFICATION</scope>
</reference>
<keyword evidence="2" id="KW-1185">Reference proteome</keyword>
<protein>
    <recommendedName>
        <fullName evidence="3">GST C-terminal domain-containing protein</fullName>
    </recommendedName>
</protein>
<dbReference type="AlphaFoldDB" id="A0A0D9WF87"/>
<evidence type="ECO:0008006" key="3">
    <source>
        <dbReference type="Google" id="ProtNLM"/>
    </source>
</evidence>
<accession>A0A0D9WF87</accession>
<sequence length="51" mass="5901">MVSKADEYLKSLGLPEFKYKELSAIIAEYRKLLASEIWFHKDNLAIVDLTV</sequence>
<organism evidence="1 2">
    <name type="scientific">Leersia perrieri</name>
    <dbReference type="NCBI Taxonomy" id="77586"/>
    <lineage>
        <taxon>Eukaryota</taxon>
        <taxon>Viridiplantae</taxon>
        <taxon>Streptophyta</taxon>
        <taxon>Embryophyta</taxon>
        <taxon>Tracheophyta</taxon>
        <taxon>Spermatophyta</taxon>
        <taxon>Magnoliopsida</taxon>
        <taxon>Liliopsida</taxon>
        <taxon>Poales</taxon>
        <taxon>Poaceae</taxon>
        <taxon>BOP clade</taxon>
        <taxon>Oryzoideae</taxon>
        <taxon>Oryzeae</taxon>
        <taxon>Oryzinae</taxon>
        <taxon>Leersia</taxon>
    </lineage>
</organism>
<dbReference type="Proteomes" id="UP000032180">
    <property type="component" value="Chromosome 5"/>
</dbReference>